<evidence type="ECO:0000313" key="6">
    <source>
        <dbReference type="Proteomes" id="UP001597295"/>
    </source>
</evidence>
<dbReference type="InterPro" id="IPR006860">
    <property type="entry name" value="FecR"/>
</dbReference>
<dbReference type="PANTHER" id="PTHR38340">
    <property type="entry name" value="S-LAYER PROTEIN"/>
    <property type="match status" value="1"/>
</dbReference>
<dbReference type="PROSITE" id="PS00330">
    <property type="entry name" value="HEMOLYSIN_CALCIUM"/>
    <property type="match status" value="4"/>
</dbReference>
<evidence type="ECO:0000259" key="4">
    <source>
        <dbReference type="Pfam" id="PF04773"/>
    </source>
</evidence>
<keyword evidence="2" id="KW-0964">Secreted</keyword>
<accession>A0ABW5DL32</accession>
<dbReference type="InterPro" id="IPR011049">
    <property type="entry name" value="Serralysin-like_metalloprot_C"/>
</dbReference>
<reference evidence="6" key="1">
    <citation type="journal article" date="2019" name="Int. J. Syst. Evol. Microbiol.">
        <title>The Global Catalogue of Microorganisms (GCM) 10K type strain sequencing project: providing services to taxonomists for standard genome sequencing and annotation.</title>
        <authorList>
            <consortium name="The Broad Institute Genomics Platform"/>
            <consortium name="The Broad Institute Genome Sequencing Center for Infectious Disease"/>
            <person name="Wu L."/>
            <person name="Ma J."/>
        </authorList>
    </citation>
    <scope>NUCLEOTIDE SEQUENCE [LARGE SCALE GENOMIC DNA]</scope>
    <source>
        <strain evidence="6">CGMCC 1.19062</strain>
    </source>
</reference>
<feature type="region of interest" description="Disordered" evidence="3">
    <location>
        <begin position="286"/>
        <end position="334"/>
    </location>
</feature>
<sequence>MSGHLPAVPYTDIAQLAQADAQAIGRIDTVAGQGTITRVDGTVVQASKGTPVFQGDLVETPKGGKVGVVFVDNTTFALGENGQMRMDELVYNPTSKQGTLGLSMLKGAFVLVTGEIAPSSTDAMTIRTPVGTIGIRGTKIAGGIDAENGLVLSLLPDPVGRPAAVVVSNAAGTQFITEANTGLQIQSYNSAPTAPQPMGNLPGALNDVLAQVLAFVDGIVGNQIVQALQQVADAQAAERAAAVRDTTSQAADGAATPPPTEGQAGTTKIVAVDALDIKLIDPLATSPDLSDRDFHVPAPTVRSHSQTTTEPPVRDLGESTVPPHEPPPPDSVPTLKGAYVVGTDLDELLIGTEGNDALYGKGGNDTILGISGIDLIDGGNGNDIIQVGDLGTDTFSMPVFTSLADEPGMTIIGGAGSDTLMGTLSPADGEGSVQITASLDSIEHVMLDLSKMLSTEGGAEQSILLNGGFLAGSPEIILFSATSDIAQLNISASGYEGSSALKLNAASLFVDMNIVGTENNDVIASGSGDDYILGGNGADKLIGGLGHDSLNGGSGNDTLYAGSGHNQLSGGDGADRFVVGNTSNDFVYLGVSSEAGDTIDNFISGGSAFWFTDGDIGSWAISAFATSTMVGAYDGSAGSSTMPGVVFWDNGSGGGKLYYDANGNGAGLDGGYVIATIEQGSVQASDLHVGTPLAI</sequence>
<evidence type="ECO:0000256" key="2">
    <source>
        <dbReference type="ARBA" id="ARBA00022525"/>
    </source>
</evidence>
<organism evidence="5 6">
    <name type="scientific">Lacibacterium aquatile</name>
    <dbReference type="NCBI Taxonomy" id="1168082"/>
    <lineage>
        <taxon>Bacteria</taxon>
        <taxon>Pseudomonadati</taxon>
        <taxon>Pseudomonadota</taxon>
        <taxon>Alphaproteobacteria</taxon>
        <taxon>Rhodospirillales</taxon>
        <taxon>Rhodospirillaceae</taxon>
    </lineage>
</organism>
<feature type="region of interest" description="Disordered" evidence="3">
    <location>
        <begin position="243"/>
        <end position="266"/>
    </location>
</feature>
<dbReference type="PANTHER" id="PTHR38340:SF1">
    <property type="entry name" value="S-LAYER PROTEIN"/>
    <property type="match status" value="1"/>
</dbReference>
<dbReference type="Pfam" id="PF00353">
    <property type="entry name" value="HemolysinCabind"/>
    <property type="match status" value="3"/>
</dbReference>
<name>A0ABW5DL32_9PROT</name>
<dbReference type="Pfam" id="PF04773">
    <property type="entry name" value="FecR"/>
    <property type="match status" value="1"/>
</dbReference>
<dbReference type="SUPFAM" id="SSF51120">
    <property type="entry name" value="beta-Roll"/>
    <property type="match status" value="2"/>
</dbReference>
<dbReference type="PRINTS" id="PR00313">
    <property type="entry name" value="CABNDNGRPT"/>
</dbReference>
<keyword evidence="6" id="KW-1185">Reference proteome</keyword>
<protein>
    <submittedName>
        <fullName evidence="5">FecR domain-containing protein</fullName>
    </submittedName>
</protein>
<gene>
    <name evidence="5" type="ORF">ACFSM5_01890</name>
</gene>
<dbReference type="Proteomes" id="UP001597295">
    <property type="component" value="Unassembled WGS sequence"/>
</dbReference>
<dbReference type="InterPro" id="IPR018511">
    <property type="entry name" value="Hemolysin-typ_Ca-bd_CS"/>
</dbReference>
<evidence type="ECO:0000313" key="5">
    <source>
        <dbReference type="EMBL" id="MFD2261619.1"/>
    </source>
</evidence>
<feature type="domain" description="FecR protein" evidence="4">
    <location>
        <begin position="57"/>
        <end position="144"/>
    </location>
</feature>
<dbReference type="RefSeq" id="WP_379874534.1">
    <property type="nucleotide sequence ID" value="NZ_JBHUIP010000002.1"/>
</dbReference>
<proteinExistence type="predicted"/>
<dbReference type="InterPro" id="IPR050557">
    <property type="entry name" value="RTX_toxin/Mannuronan_C5-epim"/>
</dbReference>
<dbReference type="EMBL" id="JBHUIP010000002">
    <property type="protein sequence ID" value="MFD2261619.1"/>
    <property type="molecule type" value="Genomic_DNA"/>
</dbReference>
<evidence type="ECO:0000256" key="1">
    <source>
        <dbReference type="ARBA" id="ARBA00004613"/>
    </source>
</evidence>
<evidence type="ECO:0000256" key="3">
    <source>
        <dbReference type="SAM" id="MobiDB-lite"/>
    </source>
</evidence>
<comment type="subcellular location">
    <subcellularLocation>
        <location evidence="1">Secreted</location>
    </subcellularLocation>
</comment>
<comment type="caution">
    <text evidence="5">The sequence shown here is derived from an EMBL/GenBank/DDBJ whole genome shotgun (WGS) entry which is preliminary data.</text>
</comment>
<dbReference type="Gene3D" id="2.150.10.10">
    <property type="entry name" value="Serralysin-like metalloprotease, C-terminal"/>
    <property type="match status" value="2"/>
</dbReference>
<dbReference type="InterPro" id="IPR001343">
    <property type="entry name" value="Hemolysn_Ca-bd"/>
</dbReference>